<comment type="caution">
    <text evidence="1">The sequence shown here is derived from an EMBL/GenBank/DDBJ whole genome shotgun (WGS) entry which is preliminary data.</text>
</comment>
<gene>
    <name evidence="1" type="ORF">DXA50_14615</name>
</gene>
<evidence type="ECO:0000313" key="2">
    <source>
        <dbReference type="Proteomes" id="UP000286063"/>
    </source>
</evidence>
<proteinExistence type="predicted"/>
<dbReference type="EMBL" id="QSCR01000029">
    <property type="protein sequence ID" value="RGY14525.1"/>
    <property type="molecule type" value="Genomic_DNA"/>
</dbReference>
<accession>A0A413IKB0</accession>
<dbReference type="RefSeq" id="WP_117775450.1">
    <property type="nucleotide sequence ID" value="NZ_DBFBMK010000031.1"/>
</dbReference>
<dbReference type="OrthoDB" id="996630at2"/>
<dbReference type="AlphaFoldDB" id="A0A413IKB0"/>
<evidence type="ECO:0000313" key="1">
    <source>
        <dbReference type="EMBL" id="RGY14525.1"/>
    </source>
</evidence>
<organism evidence="1 2">
    <name type="scientific">Butyricimonas virosa</name>
    <dbReference type="NCBI Taxonomy" id="544645"/>
    <lineage>
        <taxon>Bacteria</taxon>
        <taxon>Pseudomonadati</taxon>
        <taxon>Bacteroidota</taxon>
        <taxon>Bacteroidia</taxon>
        <taxon>Bacteroidales</taxon>
        <taxon>Odoribacteraceae</taxon>
        <taxon>Butyricimonas</taxon>
    </lineage>
</organism>
<name>A0A413IKB0_9BACT</name>
<reference evidence="1 2" key="1">
    <citation type="submission" date="2018-08" db="EMBL/GenBank/DDBJ databases">
        <title>A genome reference for cultivated species of the human gut microbiota.</title>
        <authorList>
            <person name="Zou Y."/>
            <person name="Xue W."/>
            <person name="Luo G."/>
        </authorList>
    </citation>
    <scope>NUCLEOTIDE SEQUENCE [LARGE SCALE GENOMIC DNA]</scope>
    <source>
        <strain evidence="1 2">OF02-7</strain>
    </source>
</reference>
<dbReference type="Proteomes" id="UP000286063">
    <property type="component" value="Unassembled WGS sequence"/>
</dbReference>
<protein>
    <submittedName>
        <fullName evidence="1">Uncharacterized protein</fullName>
    </submittedName>
</protein>
<sequence>MKTLIICGLICLLLGFFVGRYTMKEGERTTYVKGETIRDTITCFIPDTVRLSGEVHYKYRFKTDTVYRDVPTVDREGTLKSTIEDWNLIRDYKRTLFDNESGKLAVGLSVQYNELQHLTYAYTPVRERVMIVKKSVWVPFVSASFYTEGHDLSFGGGCFYHDLGFRIEYKCDGFNVGLMYKF</sequence>